<dbReference type="AlphaFoldDB" id="W0V4G5"/>
<accession>W0V4G5</accession>
<keyword evidence="2" id="KW-1185">Reference proteome</keyword>
<dbReference type="EMBL" id="HG322949">
    <property type="protein sequence ID" value="CDG83724.1"/>
    <property type="molecule type" value="Genomic_DNA"/>
</dbReference>
<evidence type="ECO:0000313" key="2">
    <source>
        <dbReference type="Proteomes" id="UP000027604"/>
    </source>
</evidence>
<sequence length="66" mass="7295">MQIWANYAECGKSDVNTQGNRLALCIPGATLSCNNSLDLTLTILYTIPARNELMEQEFTQKYGVAP</sequence>
<name>W0V4G5_9BURK</name>
<organism evidence="1 2">
    <name type="scientific">Janthinobacterium agaricidamnosum NBRC 102515 = DSM 9628</name>
    <dbReference type="NCBI Taxonomy" id="1349767"/>
    <lineage>
        <taxon>Bacteria</taxon>
        <taxon>Pseudomonadati</taxon>
        <taxon>Pseudomonadota</taxon>
        <taxon>Betaproteobacteria</taxon>
        <taxon>Burkholderiales</taxon>
        <taxon>Oxalobacteraceae</taxon>
        <taxon>Janthinobacterium</taxon>
    </lineage>
</organism>
<dbReference type="KEGG" id="jag:GJA_3098"/>
<protein>
    <submittedName>
        <fullName evidence="1">Uncharacterized protein</fullName>
    </submittedName>
</protein>
<dbReference type="Proteomes" id="UP000027604">
    <property type="component" value="Chromosome I"/>
</dbReference>
<gene>
    <name evidence="1" type="ORF">GJA_3098</name>
</gene>
<proteinExistence type="predicted"/>
<evidence type="ECO:0000313" key="1">
    <source>
        <dbReference type="EMBL" id="CDG83724.1"/>
    </source>
</evidence>
<reference evidence="1 2" key="1">
    <citation type="journal article" date="2015" name="Genome Announc.">
        <title>Genome Sequence of Mushroom Soft-Rot Pathogen Janthinobacterium agaricidamnosum.</title>
        <authorList>
            <person name="Graupner K."/>
            <person name="Lackner G."/>
            <person name="Hertweck C."/>
        </authorList>
    </citation>
    <scope>NUCLEOTIDE SEQUENCE [LARGE SCALE GENOMIC DNA]</scope>
    <source>
        <strain evidence="2">NBRC 102515 / DSM 9628</strain>
    </source>
</reference>
<dbReference type="HOGENOM" id="CLU_2825334_0_0_4"/>